<dbReference type="SUPFAM" id="SSF46785">
    <property type="entry name" value="Winged helix' DNA-binding domain"/>
    <property type="match status" value="1"/>
</dbReference>
<sequence>MRAAEILFGRRTLSLPLARHVYRPFPGGEPSQEEVTEPAILAIQSLLARIKAHSDPEADRIDLPTGQERPLPDFPFDAVDEVVLNAFAHRDWSLTTAVVVDQSPQTLRVHSPGGLPLGVRADRLLRTPSTPRNPVLMQALHRLGLVEETSRGFDRMWVSMLTAGRPVPDIDTDDFHVDVTFTATGTDSHFVRALAVLVPLFAEGVVRNVNTLLVLRHLLGATTLTSATAGHLLQAGPAECQEILDWLVSVDLLEQNPGSSTWVLADRCRKALGSAQVAVPLHQDVENWILDAIKHAPVTNRQVVAATGAAPKTVTDMLRHLSVTGAIEKDPDGPQRGPTVRWRAR</sequence>
<dbReference type="Pfam" id="PF13749">
    <property type="entry name" value="HATPase_c_4"/>
    <property type="match status" value="1"/>
</dbReference>
<proteinExistence type="predicted"/>
<evidence type="ECO:0000256" key="1">
    <source>
        <dbReference type="SAM" id="MobiDB-lite"/>
    </source>
</evidence>
<dbReference type="InterPro" id="IPR038475">
    <property type="entry name" value="RecG_C_sf"/>
</dbReference>
<dbReference type="PANTHER" id="PTHR30595:SF6">
    <property type="entry name" value="SCHLAFEN ALBA-2 DOMAIN-CONTAINING PROTEIN"/>
    <property type="match status" value="1"/>
</dbReference>
<dbReference type="InterPro" id="IPR036390">
    <property type="entry name" value="WH_DNA-bd_sf"/>
</dbReference>
<dbReference type="Gene3D" id="3.30.565.60">
    <property type="match status" value="1"/>
</dbReference>
<gene>
    <name evidence="2" type="ORF">D5R93_10490</name>
</gene>
<name>A0ABN5PPG8_9ACTO</name>
<accession>A0ABN5PPG8</accession>
<organism evidence="2 3">
    <name type="scientific">Actinomyces lilanjuaniae</name>
    <dbReference type="NCBI Taxonomy" id="2321394"/>
    <lineage>
        <taxon>Bacteria</taxon>
        <taxon>Bacillati</taxon>
        <taxon>Actinomycetota</taxon>
        <taxon>Actinomycetes</taxon>
        <taxon>Actinomycetales</taxon>
        <taxon>Actinomycetaceae</taxon>
        <taxon>Actinomyces</taxon>
    </lineage>
</organism>
<reference evidence="2 3" key="1">
    <citation type="submission" date="2018-09" db="EMBL/GenBank/DDBJ databases">
        <authorList>
            <person name="Li J."/>
        </authorList>
    </citation>
    <scope>NUCLEOTIDE SEQUENCE [LARGE SCALE GENOMIC DNA]</scope>
    <source>
        <strain evidence="2 3">2129</strain>
    </source>
</reference>
<evidence type="ECO:0008006" key="4">
    <source>
        <dbReference type="Google" id="ProtNLM"/>
    </source>
</evidence>
<dbReference type="Proteomes" id="UP000273001">
    <property type="component" value="Chromosome"/>
</dbReference>
<dbReference type="PANTHER" id="PTHR30595">
    <property type="entry name" value="GLPR-RELATED TRANSCRIPTIONAL REPRESSOR"/>
    <property type="match status" value="1"/>
</dbReference>
<feature type="region of interest" description="Disordered" evidence="1">
    <location>
        <begin position="326"/>
        <end position="345"/>
    </location>
</feature>
<evidence type="ECO:0000313" key="2">
    <source>
        <dbReference type="EMBL" id="AYD90323.1"/>
    </source>
</evidence>
<dbReference type="EMBL" id="CP032514">
    <property type="protein sequence ID" value="AYD90323.1"/>
    <property type="molecule type" value="Genomic_DNA"/>
</dbReference>
<evidence type="ECO:0000313" key="3">
    <source>
        <dbReference type="Proteomes" id="UP000273001"/>
    </source>
</evidence>
<protein>
    <recommendedName>
        <fullName evidence="4">ATP-dependent DNA helicase RecG C-terminal domain-containing protein</fullName>
    </recommendedName>
</protein>
<keyword evidence="3" id="KW-1185">Reference proteome</keyword>